<evidence type="ECO:0000313" key="5">
    <source>
        <dbReference type="EMBL" id="KAK1265737.1"/>
    </source>
</evidence>
<feature type="coiled-coil region" evidence="2">
    <location>
        <begin position="15"/>
        <end position="42"/>
    </location>
</feature>
<dbReference type="PANTHER" id="PTHR31301:SF21">
    <property type="entry name" value="LOB DOMAIN-CONTAINING PROTEIN 27-RELATED"/>
    <property type="match status" value="1"/>
</dbReference>
<feature type="compositionally biased region" description="Polar residues" evidence="3">
    <location>
        <begin position="89"/>
        <end position="98"/>
    </location>
</feature>
<dbReference type="PANTHER" id="PTHR31301">
    <property type="entry name" value="LOB DOMAIN-CONTAINING PROTEIN 4-RELATED"/>
    <property type="match status" value="1"/>
</dbReference>
<evidence type="ECO:0000256" key="2">
    <source>
        <dbReference type="SAM" id="Coils"/>
    </source>
</evidence>
<accession>A0AAV9ANJ6</accession>
<feature type="coiled-coil region" evidence="2">
    <location>
        <begin position="181"/>
        <end position="222"/>
    </location>
</feature>
<dbReference type="EMBL" id="JAUJYN010000008">
    <property type="protein sequence ID" value="KAK1265737.1"/>
    <property type="molecule type" value="Genomic_DNA"/>
</dbReference>
<evidence type="ECO:0000259" key="4">
    <source>
        <dbReference type="PROSITE" id="PS50891"/>
    </source>
</evidence>
<feature type="domain" description="LOB" evidence="4">
    <location>
        <begin position="101"/>
        <end position="202"/>
    </location>
</feature>
<feature type="region of interest" description="Disordered" evidence="3">
    <location>
        <begin position="64"/>
        <end position="98"/>
    </location>
</feature>
<dbReference type="Pfam" id="PF03195">
    <property type="entry name" value="LOB"/>
    <property type="match status" value="1"/>
</dbReference>
<evidence type="ECO:0000313" key="6">
    <source>
        <dbReference type="Proteomes" id="UP001179952"/>
    </source>
</evidence>
<reference evidence="5" key="2">
    <citation type="submission" date="2023-06" db="EMBL/GenBank/DDBJ databases">
        <authorList>
            <person name="Ma L."/>
            <person name="Liu K.-W."/>
            <person name="Li Z."/>
            <person name="Hsiao Y.-Y."/>
            <person name="Qi Y."/>
            <person name="Fu T."/>
            <person name="Tang G."/>
            <person name="Zhang D."/>
            <person name="Sun W.-H."/>
            <person name="Liu D.-K."/>
            <person name="Li Y."/>
            <person name="Chen G.-Z."/>
            <person name="Liu X.-D."/>
            <person name="Liao X.-Y."/>
            <person name="Jiang Y.-T."/>
            <person name="Yu X."/>
            <person name="Hao Y."/>
            <person name="Huang J."/>
            <person name="Zhao X.-W."/>
            <person name="Ke S."/>
            <person name="Chen Y.-Y."/>
            <person name="Wu W.-L."/>
            <person name="Hsu J.-L."/>
            <person name="Lin Y.-F."/>
            <person name="Huang M.-D."/>
            <person name="Li C.-Y."/>
            <person name="Huang L."/>
            <person name="Wang Z.-W."/>
            <person name="Zhao X."/>
            <person name="Zhong W.-Y."/>
            <person name="Peng D.-H."/>
            <person name="Ahmad S."/>
            <person name="Lan S."/>
            <person name="Zhang J.-S."/>
            <person name="Tsai W.-C."/>
            <person name="Van De Peer Y."/>
            <person name="Liu Z.-J."/>
        </authorList>
    </citation>
    <scope>NUCLEOTIDE SEQUENCE</scope>
    <source>
        <strain evidence="5">SCP</strain>
        <tissue evidence="5">Leaves</tissue>
    </source>
</reference>
<dbReference type="Proteomes" id="UP001179952">
    <property type="component" value="Unassembled WGS sequence"/>
</dbReference>
<sequence>MDELALLEKTMVYKMQLFEEKIKNFEKKIQTLEERFSLEVKKIQTMEEMMSIDEDKTLQSIIGATRTVETPGRSSTSGATSPKKMNPERPSNVSKNTNKNQSCAACKFQRRKCTADCPLAPYFPAENQQDFDHAHRLFGVANVLKITKNLDPIQRADAMRSIIYESTVHAMDPVFGCRGVIAHLQSQIARGISQINNARQQLVQLRMAVHQQQQQQQQLQQQPQQYVTMGYDQPMMPQQQPLEGVLVGYDGSIERERSSAAMDRPRSAQEDPNHGFLKEDDCPRLRDAS</sequence>
<gene>
    <name evidence="5" type="ORF">QJS04_geneDACA017888</name>
</gene>
<comment type="caution">
    <text evidence="5">The sequence shown here is derived from an EMBL/GenBank/DDBJ whole genome shotgun (WGS) entry which is preliminary data.</text>
</comment>
<organism evidence="5 6">
    <name type="scientific">Acorus gramineus</name>
    <name type="common">Dwarf sweet flag</name>
    <dbReference type="NCBI Taxonomy" id="55184"/>
    <lineage>
        <taxon>Eukaryota</taxon>
        <taxon>Viridiplantae</taxon>
        <taxon>Streptophyta</taxon>
        <taxon>Embryophyta</taxon>
        <taxon>Tracheophyta</taxon>
        <taxon>Spermatophyta</taxon>
        <taxon>Magnoliopsida</taxon>
        <taxon>Liliopsida</taxon>
        <taxon>Acoraceae</taxon>
        <taxon>Acorus</taxon>
    </lineage>
</organism>
<protein>
    <submittedName>
        <fullName evidence="5">LOB domain-containing protein 27</fullName>
    </submittedName>
</protein>
<dbReference type="InterPro" id="IPR004883">
    <property type="entry name" value="LOB"/>
</dbReference>
<proteinExistence type="inferred from homology"/>
<reference evidence="5" key="1">
    <citation type="journal article" date="2023" name="Nat. Commun.">
        <title>Diploid and tetraploid genomes of Acorus and the evolution of monocots.</title>
        <authorList>
            <person name="Ma L."/>
            <person name="Liu K.W."/>
            <person name="Li Z."/>
            <person name="Hsiao Y.Y."/>
            <person name="Qi Y."/>
            <person name="Fu T."/>
            <person name="Tang G.D."/>
            <person name="Zhang D."/>
            <person name="Sun W.H."/>
            <person name="Liu D.K."/>
            <person name="Li Y."/>
            <person name="Chen G.Z."/>
            <person name="Liu X.D."/>
            <person name="Liao X.Y."/>
            <person name="Jiang Y.T."/>
            <person name="Yu X."/>
            <person name="Hao Y."/>
            <person name="Huang J."/>
            <person name="Zhao X.W."/>
            <person name="Ke S."/>
            <person name="Chen Y.Y."/>
            <person name="Wu W.L."/>
            <person name="Hsu J.L."/>
            <person name="Lin Y.F."/>
            <person name="Huang M.D."/>
            <person name="Li C.Y."/>
            <person name="Huang L."/>
            <person name="Wang Z.W."/>
            <person name="Zhao X."/>
            <person name="Zhong W.Y."/>
            <person name="Peng D.H."/>
            <person name="Ahmad S."/>
            <person name="Lan S."/>
            <person name="Zhang J.S."/>
            <person name="Tsai W.C."/>
            <person name="Van de Peer Y."/>
            <person name="Liu Z.J."/>
        </authorList>
    </citation>
    <scope>NUCLEOTIDE SEQUENCE</scope>
    <source>
        <strain evidence="5">SCP</strain>
    </source>
</reference>
<name>A0AAV9ANJ6_ACOGR</name>
<dbReference type="AlphaFoldDB" id="A0AAV9ANJ6"/>
<comment type="similarity">
    <text evidence="1">Belongs to the LOB domain-containing protein family.</text>
</comment>
<evidence type="ECO:0000256" key="1">
    <source>
        <dbReference type="ARBA" id="ARBA00005474"/>
    </source>
</evidence>
<dbReference type="PROSITE" id="PS50891">
    <property type="entry name" value="LOB"/>
    <property type="match status" value="1"/>
</dbReference>
<feature type="region of interest" description="Disordered" evidence="3">
    <location>
        <begin position="253"/>
        <end position="289"/>
    </location>
</feature>
<keyword evidence="2" id="KW-0175">Coiled coil</keyword>
<keyword evidence="6" id="KW-1185">Reference proteome</keyword>
<evidence type="ECO:0000256" key="3">
    <source>
        <dbReference type="SAM" id="MobiDB-lite"/>
    </source>
</evidence>